<dbReference type="EMBL" id="MDYQ01000307">
    <property type="protein sequence ID" value="PRP76690.1"/>
    <property type="molecule type" value="Genomic_DNA"/>
</dbReference>
<feature type="region of interest" description="Disordered" evidence="1">
    <location>
        <begin position="318"/>
        <end position="338"/>
    </location>
</feature>
<comment type="caution">
    <text evidence="2">The sequence shown here is derived from an EMBL/GenBank/DDBJ whole genome shotgun (WGS) entry which is preliminary data.</text>
</comment>
<evidence type="ECO:0000256" key="1">
    <source>
        <dbReference type="SAM" id="MobiDB-lite"/>
    </source>
</evidence>
<sequence length="338" mass="37503">MVLLSLVQLTAQRGQRQLLALTTSLKQTLSTHQTLNDGTRLLTFWLSMSTPLQTFPPRNQCAWHGLIALDSLLHPISMVLYYSKSYSAFDSFQSNAQGAKRDALAADVDRLPDQEAIRPAKTATGTWIEIATERELNLSLKLSDQAFIDSVKAKGPAQPAGVQEKIDQAARDYPLFYSPRLAAVSPFWFGEVFQQGTFYTATFAAIIVPTYFVTRRAHWLRNFAAVPKTDQLMIDRWRHRLGMPHATPDNVEADLRSFSIKSFCGRGATLAYIATFIGTRIPEFLRKRWPNNIANTATKAADTATKATNTTKAVDTATKVTDTTTKAADTATRSPTPQ</sequence>
<dbReference type="AlphaFoldDB" id="A0A2P6MY97"/>
<name>A0A2P6MY97_9EUKA</name>
<gene>
    <name evidence="2" type="ORF">PROFUN_14959</name>
</gene>
<proteinExistence type="predicted"/>
<protein>
    <submittedName>
        <fullName evidence="2">Uncharacterized protein</fullName>
    </submittedName>
</protein>
<feature type="compositionally biased region" description="Low complexity" evidence="1">
    <location>
        <begin position="318"/>
        <end position="332"/>
    </location>
</feature>
<keyword evidence="3" id="KW-1185">Reference proteome</keyword>
<dbReference type="InParanoid" id="A0A2P6MY97"/>
<dbReference type="Proteomes" id="UP000241769">
    <property type="component" value="Unassembled WGS sequence"/>
</dbReference>
<accession>A0A2P6MY97</accession>
<reference evidence="2 3" key="1">
    <citation type="journal article" date="2018" name="Genome Biol. Evol.">
        <title>Multiple Roots of Fruiting Body Formation in Amoebozoa.</title>
        <authorList>
            <person name="Hillmann F."/>
            <person name="Forbes G."/>
            <person name="Novohradska S."/>
            <person name="Ferling I."/>
            <person name="Riege K."/>
            <person name="Groth M."/>
            <person name="Westermann M."/>
            <person name="Marz M."/>
            <person name="Spaller T."/>
            <person name="Winckler T."/>
            <person name="Schaap P."/>
            <person name="Glockner G."/>
        </authorList>
    </citation>
    <scope>NUCLEOTIDE SEQUENCE [LARGE SCALE GENOMIC DNA]</scope>
    <source>
        <strain evidence="2 3">Jena</strain>
    </source>
</reference>
<evidence type="ECO:0000313" key="3">
    <source>
        <dbReference type="Proteomes" id="UP000241769"/>
    </source>
</evidence>
<organism evidence="2 3">
    <name type="scientific">Planoprotostelium fungivorum</name>
    <dbReference type="NCBI Taxonomy" id="1890364"/>
    <lineage>
        <taxon>Eukaryota</taxon>
        <taxon>Amoebozoa</taxon>
        <taxon>Evosea</taxon>
        <taxon>Variosea</taxon>
        <taxon>Cavosteliida</taxon>
        <taxon>Cavosteliaceae</taxon>
        <taxon>Planoprotostelium</taxon>
    </lineage>
</organism>
<evidence type="ECO:0000313" key="2">
    <source>
        <dbReference type="EMBL" id="PRP76690.1"/>
    </source>
</evidence>